<comment type="similarity">
    <text evidence="2 9">Belongs to the peptidase M3 family.</text>
</comment>
<dbReference type="AlphaFoldDB" id="A0A3N4KMM9"/>
<evidence type="ECO:0000256" key="3">
    <source>
        <dbReference type="ARBA" id="ARBA00022490"/>
    </source>
</evidence>
<dbReference type="FunCoup" id="A0A3N4KMM9">
    <property type="interactions" value="742"/>
</dbReference>
<keyword evidence="12" id="KW-1185">Reference proteome</keyword>
<dbReference type="GO" id="GO:0006518">
    <property type="term" value="P:peptide metabolic process"/>
    <property type="evidence" value="ECO:0007669"/>
    <property type="project" value="TreeGrafter"/>
</dbReference>
<dbReference type="InterPro" id="IPR001567">
    <property type="entry name" value="Pept_M3A_M3B_dom"/>
</dbReference>
<dbReference type="GO" id="GO:0006508">
    <property type="term" value="P:proteolysis"/>
    <property type="evidence" value="ECO:0007669"/>
    <property type="project" value="UniProtKB-KW"/>
</dbReference>
<dbReference type="Pfam" id="PF01432">
    <property type="entry name" value="Peptidase_M3"/>
    <property type="match status" value="1"/>
</dbReference>
<evidence type="ECO:0000256" key="9">
    <source>
        <dbReference type="RuleBase" id="RU003435"/>
    </source>
</evidence>
<evidence type="ECO:0000256" key="4">
    <source>
        <dbReference type="ARBA" id="ARBA00022670"/>
    </source>
</evidence>
<sequence length="691" mass="79422">MGSYPNPPPAPRFTHTPETLKKDTQRIIESSRKLDDTLAAEITPESATFENVVKPLAEDENYMSLEVAILGFYQYVSTDKALRDASSESEKELEEFGIESSMRQDIYKLVSAVAAKNETKTSGLDPESLRLLEKMNKDYIRNGLALPEDKRERFKEIKKELSTLGIEFSKRLNEENGGIWFTPEELKGVPEDVLGGLKKGEGENEGKLWLTFKYPDLFPAMKYAVNPETRKKIFIGNENKCNENVAVFKKAIELRDEKARLLGFKSHAEFVLDAKMAKTPEKVYEFLNDLRGRLIPGGEKEIARLREFKKADTQANNVTDDGHYYLWDHRYYDRMLLENEYKLDAQKVAEYFPIAHTIEGMMKIFETLFGLEFVEVTGDEKHVWHEDTKQFRVYNEKPTDGAEQEFVGWLYLDLHPREGKYGHAANFNLQQGFLDKEGKRRYPATALVCNFSKPTEKKPSLLQHDEVVTLFHELGHGIHDLVARTRYARFHGTNVVRDFVEAPSQMLENWCWTASEIISLSSHYETGQKIPEDLVKTIINTKHVNDALFNLRQLHFAFFDMKVHTLQAHEDVKKLDPTIEYNKLRTEITLLDPPQGLGDDYGHGEATFGHLMGGYDAGYYGYLWSQVFSTDMFYSAFKADPMNGTQGRRYRHTVLERGGSQDEMETLKQFLGREPNSDAFFEDLGLSKKSS</sequence>
<keyword evidence="7 9" id="KW-0862">Zinc</keyword>
<dbReference type="GO" id="GO:0005758">
    <property type="term" value="C:mitochondrial intermembrane space"/>
    <property type="evidence" value="ECO:0007669"/>
    <property type="project" value="TreeGrafter"/>
</dbReference>
<name>A0A3N4KMM9_9PEZI</name>
<dbReference type="OrthoDB" id="534666at2759"/>
<evidence type="ECO:0000256" key="6">
    <source>
        <dbReference type="ARBA" id="ARBA00022801"/>
    </source>
</evidence>
<dbReference type="Proteomes" id="UP000277580">
    <property type="component" value="Unassembled WGS sequence"/>
</dbReference>
<dbReference type="InterPro" id="IPR024079">
    <property type="entry name" value="MetalloPept_cat_dom_sf"/>
</dbReference>
<comment type="cofactor">
    <cofactor evidence="9">
        <name>Zn(2+)</name>
        <dbReference type="ChEBI" id="CHEBI:29105"/>
    </cofactor>
    <text evidence="9">Binds 1 zinc ion.</text>
</comment>
<dbReference type="InterPro" id="IPR045090">
    <property type="entry name" value="Pept_M3A_M3B"/>
</dbReference>
<dbReference type="Gene3D" id="1.20.1050.40">
    <property type="entry name" value="Endopeptidase. Chain P, domain 1"/>
    <property type="match status" value="1"/>
</dbReference>
<protein>
    <submittedName>
        <fullName evidence="11">Zincin</fullName>
    </submittedName>
</protein>
<evidence type="ECO:0000256" key="7">
    <source>
        <dbReference type="ARBA" id="ARBA00022833"/>
    </source>
</evidence>
<dbReference type="FunFam" id="3.40.390.10:FF:000006">
    <property type="entry name" value="Thimet oligopeptidase 1"/>
    <property type="match status" value="1"/>
</dbReference>
<dbReference type="InterPro" id="IPR024080">
    <property type="entry name" value="Neurolysin/TOP_N"/>
</dbReference>
<dbReference type="CDD" id="cd06455">
    <property type="entry name" value="M3A_TOP"/>
    <property type="match status" value="1"/>
</dbReference>
<dbReference type="EMBL" id="ML119133">
    <property type="protein sequence ID" value="RPB11843.1"/>
    <property type="molecule type" value="Genomic_DNA"/>
</dbReference>
<dbReference type="STRING" id="1392247.A0A3N4KMM9"/>
<keyword evidence="3" id="KW-0963">Cytoplasm</keyword>
<accession>A0A3N4KMM9</accession>
<reference evidence="11 12" key="1">
    <citation type="journal article" date="2018" name="Nat. Ecol. Evol.">
        <title>Pezizomycetes genomes reveal the molecular basis of ectomycorrhizal truffle lifestyle.</title>
        <authorList>
            <person name="Murat C."/>
            <person name="Payen T."/>
            <person name="Noel B."/>
            <person name="Kuo A."/>
            <person name="Morin E."/>
            <person name="Chen J."/>
            <person name="Kohler A."/>
            <person name="Krizsan K."/>
            <person name="Balestrini R."/>
            <person name="Da Silva C."/>
            <person name="Montanini B."/>
            <person name="Hainaut M."/>
            <person name="Levati E."/>
            <person name="Barry K.W."/>
            <person name="Belfiori B."/>
            <person name="Cichocki N."/>
            <person name="Clum A."/>
            <person name="Dockter R.B."/>
            <person name="Fauchery L."/>
            <person name="Guy J."/>
            <person name="Iotti M."/>
            <person name="Le Tacon F."/>
            <person name="Lindquist E.A."/>
            <person name="Lipzen A."/>
            <person name="Malagnac F."/>
            <person name="Mello A."/>
            <person name="Molinier V."/>
            <person name="Miyauchi S."/>
            <person name="Poulain J."/>
            <person name="Riccioni C."/>
            <person name="Rubini A."/>
            <person name="Sitrit Y."/>
            <person name="Splivallo R."/>
            <person name="Traeger S."/>
            <person name="Wang M."/>
            <person name="Zifcakova L."/>
            <person name="Wipf D."/>
            <person name="Zambonelli A."/>
            <person name="Paolocci F."/>
            <person name="Nowrousian M."/>
            <person name="Ottonello S."/>
            <person name="Baldrian P."/>
            <person name="Spatafora J.W."/>
            <person name="Henrissat B."/>
            <person name="Nagy L.G."/>
            <person name="Aury J.M."/>
            <person name="Wincker P."/>
            <person name="Grigoriev I.V."/>
            <person name="Bonfante P."/>
            <person name="Martin F.M."/>
        </authorList>
    </citation>
    <scope>NUCLEOTIDE SEQUENCE [LARGE SCALE GENOMIC DNA]</scope>
    <source>
        <strain evidence="11 12">CCBAS932</strain>
    </source>
</reference>
<dbReference type="PANTHER" id="PTHR11804">
    <property type="entry name" value="PROTEASE M3 THIMET OLIGOPEPTIDASE-RELATED"/>
    <property type="match status" value="1"/>
</dbReference>
<gene>
    <name evidence="11" type="ORF">P167DRAFT_524042</name>
</gene>
<evidence type="ECO:0000256" key="1">
    <source>
        <dbReference type="ARBA" id="ARBA00004496"/>
    </source>
</evidence>
<dbReference type="InterPro" id="IPR024077">
    <property type="entry name" value="Neurolysin/TOP_dom2"/>
</dbReference>
<evidence type="ECO:0000256" key="8">
    <source>
        <dbReference type="ARBA" id="ARBA00023049"/>
    </source>
</evidence>
<proteinExistence type="inferred from homology"/>
<feature type="domain" description="Peptidase M3A/M3B catalytic" evidence="10">
    <location>
        <begin position="221"/>
        <end position="685"/>
    </location>
</feature>
<keyword evidence="6 9" id="KW-0378">Hydrolase</keyword>
<dbReference type="Gene3D" id="3.40.390.10">
    <property type="entry name" value="Collagenase (Catalytic Domain)"/>
    <property type="match status" value="1"/>
</dbReference>
<organism evidence="11 12">
    <name type="scientific">Morchella conica CCBAS932</name>
    <dbReference type="NCBI Taxonomy" id="1392247"/>
    <lineage>
        <taxon>Eukaryota</taxon>
        <taxon>Fungi</taxon>
        <taxon>Dikarya</taxon>
        <taxon>Ascomycota</taxon>
        <taxon>Pezizomycotina</taxon>
        <taxon>Pezizomycetes</taxon>
        <taxon>Pezizales</taxon>
        <taxon>Morchellaceae</taxon>
        <taxon>Morchella</taxon>
    </lineage>
</organism>
<evidence type="ECO:0000313" key="11">
    <source>
        <dbReference type="EMBL" id="RPB11843.1"/>
    </source>
</evidence>
<keyword evidence="5 9" id="KW-0479">Metal-binding</keyword>
<evidence type="ECO:0000259" key="10">
    <source>
        <dbReference type="Pfam" id="PF01432"/>
    </source>
</evidence>
<evidence type="ECO:0000313" key="12">
    <source>
        <dbReference type="Proteomes" id="UP000277580"/>
    </source>
</evidence>
<dbReference type="GO" id="GO:0046872">
    <property type="term" value="F:metal ion binding"/>
    <property type="evidence" value="ECO:0007669"/>
    <property type="project" value="UniProtKB-UniRule"/>
</dbReference>
<dbReference type="InParanoid" id="A0A3N4KMM9"/>
<dbReference type="Gene3D" id="1.10.1370.10">
    <property type="entry name" value="Neurolysin, domain 3"/>
    <property type="match status" value="1"/>
</dbReference>
<dbReference type="SUPFAM" id="SSF55486">
    <property type="entry name" value="Metalloproteases ('zincins'), catalytic domain"/>
    <property type="match status" value="1"/>
</dbReference>
<evidence type="ECO:0000256" key="2">
    <source>
        <dbReference type="ARBA" id="ARBA00006040"/>
    </source>
</evidence>
<keyword evidence="4 9" id="KW-0645">Protease</keyword>
<evidence type="ECO:0000256" key="5">
    <source>
        <dbReference type="ARBA" id="ARBA00022723"/>
    </source>
</evidence>
<dbReference type="FunFam" id="1.20.1050.40:FF:000001">
    <property type="entry name" value="Thimet oligopeptidase 1"/>
    <property type="match status" value="1"/>
</dbReference>
<dbReference type="GO" id="GO:0004222">
    <property type="term" value="F:metalloendopeptidase activity"/>
    <property type="evidence" value="ECO:0007669"/>
    <property type="project" value="InterPro"/>
</dbReference>
<keyword evidence="8 9" id="KW-0482">Metalloprotease</keyword>
<dbReference type="PANTHER" id="PTHR11804:SF84">
    <property type="entry name" value="SACCHAROLYSIN"/>
    <property type="match status" value="1"/>
</dbReference>
<comment type="subcellular location">
    <subcellularLocation>
        <location evidence="1">Cytoplasm</location>
    </subcellularLocation>
</comment>